<dbReference type="EMBL" id="JYDL01000074">
    <property type="protein sequence ID" value="KRX18320.1"/>
    <property type="molecule type" value="Genomic_DNA"/>
</dbReference>
<sequence>MAKEQQQQQQQQQKQRQQLDALCFKRVPMTILVTMIMVMMMMMVMVMVMVMVIVMMTLDVTVVVWCEEKCQKFGSTREAARQRRLSRRKQANTRKVHGSNFDKIQLSNRRFVQFPSQVGLKTVMTTLIWSELKDFQLLQKILISNLTKLQISTNG</sequence>
<evidence type="ECO:0000256" key="1">
    <source>
        <dbReference type="SAM" id="Phobius"/>
    </source>
</evidence>
<accession>A0A0V0RV09</accession>
<organism evidence="2 3">
    <name type="scientific">Trichinella nelsoni</name>
    <dbReference type="NCBI Taxonomy" id="6336"/>
    <lineage>
        <taxon>Eukaryota</taxon>
        <taxon>Metazoa</taxon>
        <taxon>Ecdysozoa</taxon>
        <taxon>Nematoda</taxon>
        <taxon>Enoplea</taxon>
        <taxon>Dorylaimia</taxon>
        <taxon>Trichinellida</taxon>
        <taxon>Trichinellidae</taxon>
        <taxon>Trichinella</taxon>
    </lineage>
</organism>
<keyword evidence="1" id="KW-0472">Membrane</keyword>
<dbReference type="Proteomes" id="UP000054630">
    <property type="component" value="Unassembled WGS sequence"/>
</dbReference>
<protein>
    <submittedName>
        <fullName evidence="2">Uncharacterized protein</fullName>
    </submittedName>
</protein>
<keyword evidence="1" id="KW-0812">Transmembrane</keyword>
<dbReference type="AlphaFoldDB" id="A0A0V0RV09"/>
<evidence type="ECO:0000313" key="3">
    <source>
        <dbReference type="Proteomes" id="UP000054630"/>
    </source>
</evidence>
<feature type="transmembrane region" description="Helical" evidence="1">
    <location>
        <begin position="31"/>
        <end position="56"/>
    </location>
</feature>
<dbReference type="OrthoDB" id="10437973at2759"/>
<gene>
    <name evidence="2" type="ORF">T07_12899</name>
</gene>
<proteinExistence type="predicted"/>
<evidence type="ECO:0000313" key="2">
    <source>
        <dbReference type="EMBL" id="KRX18320.1"/>
    </source>
</evidence>
<comment type="caution">
    <text evidence="2">The sequence shown here is derived from an EMBL/GenBank/DDBJ whole genome shotgun (WGS) entry which is preliminary data.</text>
</comment>
<reference evidence="2 3" key="1">
    <citation type="submission" date="2015-01" db="EMBL/GenBank/DDBJ databases">
        <title>Evolution of Trichinella species and genotypes.</title>
        <authorList>
            <person name="Korhonen P.K."/>
            <person name="Edoardo P."/>
            <person name="Giuseppe L.R."/>
            <person name="Gasser R.B."/>
        </authorList>
    </citation>
    <scope>NUCLEOTIDE SEQUENCE [LARGE SCALE GENOMIC DNA]</scope>
    <source>
        <strain evidence="2">ISS37</strain>
    </source>
</reference>
<keyword evidence="1" id="KW-1133">Transmembrane helix</keyword>
<name>A0A0V0RV09_9BILA</name>
<keyword evidence="3" id="KW-1185">Reference proteome</keyword>